<dbReference type="Pfam" id="PF12994">
    <property type="entry name" value="DUF3878"/>
    <property type="match status" value="1"/>
</dbReference>
<organism evidence="1 2">
    <name type="scientific">Candidatus Eubacterium avistercoris</name>
    <dbReference type="NCBI Taxonomy" id="2838567"/>
    <lineage>
        <taxon>Bacteria</taxon>
        <taxon>Bacillati</taxon>
        <taxon>Bacillota</taxon>
        <taxon>Clostridia</taxon>
        <taxon>Eubacteriales</taxon>
        <taxon>Eubacteriaceae</taxon>
        <taxon>Eubacterium</taxon>
    </lineage>
</organism>
<protein>
    <submittedName>
        <fullName evidence="1">DUF3878 family protein</fullName>
    </submittedName>
</protein>
<dbReference type="AlphaFoldDB" id="A0A9D2D229"/>
<sequence length="377" mass="44238">MDQQNLEKCRKFLPGLTEECPDIFAKLAQILEEKVLEIWEGENGDYYAAYLMNDSAESFLVFSNAHMIGEFQWGLEAVTQAALAVEEDSYVLAVQQGGKNSFTIRFKELKFETHLYQYHGIAHVWVRGQEHWRQLVYRLGIVKDKYQFLGEETCTREEKELLPLLEFAPFRSWISVPWDEGKRFQSSGAGIEAFLNIVNEAGDTKYEKVLRRYMTSIDSHKGLRLENKLHDMLNLPEHIKIYDIIREKINRASAVYKKRSFGTAVDNLISEKRRAVEEMFWKNGFGGQYPWFKKHNDQMEISCYMLEEQPFVRAGRKKYRFYYFWSETDDTGKRGEPHYINEGFFAGKGRRCRIQAEEMSWEENGGSDQQPPQEVRG</sequence>
<dbReference type="InterPro" id="IPR024538">
    <property type="entry name" value="DUF3878"/>
</dbReference>
<evidence type="ECO:0000313" key="2">
    <source>
        <dbReference type="Proteomes" id="UP000824024"/>
    </source>
</evidence>
<dbReference type="Proteomes" id="UP000824024">
    <property type="component" value="Unassembled WGS sequence"/>
</dbReference>
<reference evidence="1" key="1">
    <citation type="journal article" date="2021" name="PeerJ">
        <title>Extensive microbial diversity within the chicken gut microbiome revealed by metagenomics and culture.</title>
        <authorList>
            <person name="Gilroy R."/>
            <person name="Ravi A."/>
            <person name="Getino M."/>
            <person name="Pursley I."/>
            <person name="Horton D.L."/>
            <person name="Alikhan N.F."/>
            <person name="Baker D."/>
            <person name="Gharbi K."/>
            <person name="Hall N."/>
            <person name="Watson M."/>
            <person name="Adriaenssens E.M."/>
            <person name="Foster-Nyarko E."/>
            <person name="Jarju S."/>
            <person name="Secka A."/>
            <person name="Antonio M."/>
            <person name="Oren A."/>
            <person name="Chaudhuri R.R."/>
            <person name="La Ragione R."/>
            <person name="Hildebrand F."/>
            <person name="Pallen M.J."/>
        </authorList>
    </citation>
    <scope>NUCLEOTIDE SEQUENCE</scope>
    <source>
        <strain evidence="1">CHK192-9172</strain>
    </source>
</reference>
<comment type="caution">
    <text evidence="1">The sequence shown here is derived from an EMBL/GenBank/DDBJ whole genome shotgun (WGS) entry which is preliminary data.</text>
</comment>
<evidence type="ECO:0000313" key="1">
    <source>
        <dbReference type="EMBL" id="HIZ07187.1"/>
    </source>
</evidence>
<accession>A0A9D2D229</accession>
<name>A0A9D2D229_9FIRM</name>
<gene>
    <name evidence="1" type="ORF">IAA08_04540</name>
</gene>
<proteinExistence type="predicted"/>
<reference evidence="1" key="2">
    <citation type="submission" date="2021-04" db="EMBL/GenBank/DDBJ databases">
        <authorList>
            <person name="Gilroy R."/>
        </authorList>
    </citation>
    <scope>NUCLEOTIDE SEQUENCE</scope>
    <source>
        <strain evidence="1">CHK192-9172</strain>
    </source>
</reference>
<dbReference type="EMBL" id="DXCH01000130">
    <property type="protein sequence ID" value="HIZ07187.1"/>
    <property type="molecule type" value="Genomic_DNA"/>
</dbReference>